<evidence type="ECO:0000256" key="4">
    <source>
        <dbReference type="ARBA" id="ARBA00022741"/>
    </source>
</evidence>
<dbReference type="AlphaFoldDB" id="A0A0B6WTD3"/>
<dbReference type="GO" id="GO:0000160">
    <property type="term" value="P:phosphorelay signal transduction system"/>
    <property type="evidence" value="ECO:0007669"/>
    <property type="project" value="UniProtKB-KW"/>
</dbReference>
<dbReference type="Pfam" id="PF00072">
    <property type="entry name" value="Response_reg"/>
    <property type="match status" value="1"/>
</dbReference>
<dbReference type="FunFam" id="1.10.8.60:FF:000014">
    <property type="entry name" value="DNA-binding transcriptional regulator NtrC"/>
    <property type="match status" value="1"/>
</dbReference>
<dbReference type="RefSeq" id="WP_099606145.1">
    <property type="nucleotide sequence ID" value="NZ_CBXV010000001.1"/>
</dbReference>
<evidence type="ECO:0000256" key="3">
    <source>
        <dbReference type="ARBA" id="ARBA00022553"/>
    </source>
</evidence>
<dbReference type="PANTHER" id="PTHR32071">
    <property type="entry name" value="TRANSCRIPTIONAL REGULATORY PROTEIN"/>
    <property type="match status" value="1"/>
</dbReference>
<evidence type="ECO:0000313" key="14">
    <source>
        <dbReference type="EMBL" id="CDM64286.1"/>
    </source>
</evidence>
<gene>
    <name evidence="14" type="ORF">PYK22_00279</name>
</gene>
<dbReference type="EMBL" id="CBXV010000001">
    <property type="protein sequence ID" value="CDM64286.1"/>
    <property type="molecule type" value="Genomic_DNA"/>
</dbReference>
<dbReference type="Gene3D" id="1.10.8.60">
    <property type="match status" value="1"/>
</dbReference>
<dbReference type="InterPro" id="IPR027417">
    <property type="entry name" value="P-loop_NTPase"/>
</dbReference>
<dbReference type="Gene3D" id="3.40.50.2300">
    <property type="match status" value="1"/>
</dbReference>
<dbReference type="SUPFAM" id="SSF52540">
    <property type="entry name" value="P-loop containing nucleoside triphosphate hydrolases"/>
    <property type="match status" value="1"/>
</dbReference>
<dbReference type="PROSITE" id="PS00675">
    <property type="entry name" value="SIGMA54_INTERACT_1"/>
    <property type="match status" value="1"/>
</dbReference>
<dbReference type="InterPro" id="IPR025662">
    <property type="entry name" value="Sigma_54_int_dom_ATP-bd_1"/>
</dbReference>
<dbReference type="GO" id="GO:0005737">
    <property type="term" value="C:cytoplasm"/>
    <property type="evidence" value="ECO:0007669"/>
    <property type="project" value="UniProtKB-SubCell"/>
</dbReference>
<dbReference type="SUPFAM" id="SSF46689">
    <property type="entry name" value="Homeodomain-like"/>
    <property type="match status" value="1"/>
</dbReference>
<dbReference type="SUPFAM" id="SSF52172">
    <property type="entry name" value="CheY-like"/>
    <property type="match status" value="1"/>
</dbReference>
<keyword evidence="2" id="KW-0963">Cytoplasm</keyword>
<keyword evidence="15" id="KW-1185">Reference proteome</keyword>
<dbReference type="InterPro" id="IPR058031">
    <property type="entry name" value="AAA_lid_NorR"/>
</dbReference>
<dbReference type="SMART" id="SM00448">
    <property type="entry name" value="REC"/>
    <property type="match status" value="1"/>
</dbReference>
<evidence type="ECO:0000256" key="2">
    <source>
        <dbReference type="ARBA" id="ARBA00022490"/>
    </source>
</evidence>
<comment type="subcellular location">
    <subcellularLocation>
        <location evidence="1">Cytoplasm</location>
    </subcellularLocation>
</comment>
<evidence type="ECO:0000259" key="12">
    <source>
        <dbReference type="PROSITE" id="PS50045"/>
    </source>
</evidence>
<evidence type="ECO:0000256" key="8">
    <source>
        <dbReference type="ARBA" id="ARBA00023125"/>
    </source>
</evidence>
<evidence type="ECO:0000256" key="10">
    <source>
        <dbReference type="ARBA" id="ARBA00023163"/>
    </source>
</evidence>
<dbReference type="FunFam" id="3.40.50.2300:FF:000018">
    <property type="entry name" value="DNA-binding transcriptional regulator NtrC"/>
    <property type="match status" value="1"/>
</dbReference>
<dbReference type="InterPro" id="IPR003593">
    <property type="entry name" value="AAA+_ATPase"/>
</dbReference>
<keyword evidence="3 11" id="KW-0597">Phosphoprotein</keyword>
<accession>A0A0B6WTD3</accession>
<dbReference type="Gene3D" id="1.10.10.60">
    <property type="entry name" value="Homeodomain-like"/>
    <property type="match status" value="1"/>
</dbReference>
<sequence length="469" mass="51813">MPQPALLIVDDDESLRRVLEFQLTESGYRVLAVADASAALDILVNEEISCLVTDVRLPGLSGLELLRRARAINDGVPVIVITAYGDVETAVEAMRAGAFDFITKPFNRDQIRLTVEKALAFGQKMAELARLRRLVHERFSLANVVGDSPAMRRVFEVVERVAPSDVTVLITGESGTGKELIARGIHLASARSAGPFVAVNCAAIPETLVESELFGHRRGAFTGATRDVKGKFEEASGGTLFLDEISAMPLGVQSKLLRALQEREIVRLGESAPRKVDVRIIAATNRDLQTMVADGAFREDLYYRLAVVPVELPPLRERREDIPVLVEHFLQQACERHGRPPVRIAREVFAAFNAYAWPGNVRELKNTIERMVVLARGDVLTLDDLPDQIKNTLRGASNVLVHLPPDGISLEAVEREIIRQALLMHGGNQTRTARYLNITRSALIYRMQKYGLTEETGGDKTTQTGEEPR</sequence>
<dbReference type="SMART" id="SM00382">
    <property type="entry name" value="AAA"/>
    <property type="match status" value="1"/>
</dbReference>
<evidence type="ECO:0000256" key="5">
    <source>
        <dbReference type="ARBA" id="ARBA00022840"/>
    </source>
</evidence>
<keyword evidence="8" id="KW-0238">DNA-binding</keyword>
<evidence type="ECO:0000256" key="11">
    <source>
        <dbReference type="PROSITE-ProRule" id="PRU00169"/>
    </source>
</evidence>
<keyword evidence="7" id="KW-0805">Transcription regulation</keyword>
<dbReference type="InterPro" id="IPR002078">
    <property type="entry name" value="Sigma_54_int"/>
</dbReference>
<dbReference type="InterPro" id="IPR001789">
    <property type="entry name" value="Sig_transdc_resp-reg_receiver"/>
</dbReference>
<keyword evidence="10" id="KW-0804">Transcription</keyword>
<evidence type="ECO:0000256" key="7">
    <source>
        <dbReference type="ARBA" id="ARBA00023015"/>
    </source>
</evidence>
<feature type="domain" description="Response regulatory" evidence="13">
    <location>
        <begin position="5"/>
        <end position="119"/>
    </location>
</feature>
<keyword evidence="4" id="KW-0547">Nucleotide-binding</keyword>
<evidence type="ECO:0000256" key="9">
    <source>
        <dbReference type="ARBA" id="ARBA00023159"/>
    </source>
</evidence>
<keyword evidence="9" id="KW-0010">Activator</keyword>
<evidence type="ECO:0000256" key="6">
    <source>
        <dbReference type="ARBA" id="ARBA00023012"/>
    </source>
</evidence>
<dbReference type="FunFam" id="3.40.50.300:FF:000006">
    <property type="entry name" value="DNA-binding transcriptional regulator NtrC"/>
    <property type="match status" value="1"/>
</dbReference>
<dbReference type="GO" id="GO:0043565">
    <property type="term" value="F:sequence-specific DNA binding"/>
    <property type="evidence" value="ECO:0007669"/>
    <property type="project" value="InterPro"/>
</dbReference>
<keyword evidence="6" id="KW-0902">Two-component regulatory system</keyword>
<dbReference type="InterPro" id="IPR002197">
    <property type="entry name" value="HTH_Fis"/>
</dbReference>
<dbReference type="Pfam" id="PF25601">
    <property type="entry name" value="AAA_lid_14"/>
    <property type="match status" value="1"/>
</dbReference>
<reference evidence="14 15" key="1">
    <citation type="submission" date="2013-12" db="EMBL/GenBank/DDBJ databases">
        <authorList>
            <person name="Stott M."/>
        </authorList>
    </citation>
    <scope>NUCLEOTIDE SEQUENCE [LARGE SCALE GENOMIC DNA]</scope>
    <source>
        <strain evidence="14 15">K22</strain>
    </source>
</reference>
<dbReference type="InterPro" id="IPR025944">
    <property type="entry name" value="Sigma_54_int_dom_CS"/>
</dbReference>
<evidence type="ECO:0000256" key="1">
    <source>
        <dbReference type="ARBA" id="ARBA00004496"/>
    </source>
</evidence>
<dbReference type="STRING" id="454194.PYK22_00279"/>
<protein>
    <submittedName>
        <fullName evidence="14">Two component, sigma54 specific, transcriptional regulator, Fis family</fullName>
    </submittedName>
</protein>
<organism evidence="14 15">
    <name type="scientific">Pyrinomonas methylaliphatogenes</name>
    <dbReference type="NCBI Taxonomy" id="454194"/>
    <lineage>
        <taxon>Bacteria</taxon>
        <taxon>Pseudomonadati</taxon>
        <taxon>Acidobacteriota</taxon>
        <taxon>Blastocatellia</taxon>
        <taxon>Blastocatellales</taxon>
        <taxon>Pyrinomonadaceae</taxon>
        <taxon>Pyrinomonas</taxon>
    </lineage>
</organism>
<dbReference type="GO" id="GO:0005524">
    <property type="term" value="F:ATP binding"/>
    <property type="evidence" value="ECO:0007669"/>
    <property type="project" value="UniProtKB-KW"/>
</dbReference>
<dbReference type="Proteomes" id="UP000031518">
    <property type="component" value="Unassembled WGS sequence"/>
</dbReference>
<dbReference type="InterPro" id="IPR011006">
    <property type="entry name" value="CheY-like_superfamily"/>
</dbReference>
<dbReference type="Pfam" id="PF02954">
    <property type="entry name" value="HTH_8"/>
    <property type="match status" value="1"/>
</dbReference>
<dbReference type="CDD" id="cd00009">
    <property type="entry name" value="AAA"/>
    <property type="match status" value="1"/>
</dbReference>
<dbReference type="GO" id="GO:0006355">
    <property type="term" value="P:regulation of DNA-templated transcription"/>
    <property type="evidence" value="ECO:0007669"/>
    <property type="project" value="InterPro"/>
</dbReference>
<dbReference type="PROSITE" id="PS00688">
    <property type="entry name" value="SIGMA54_INTERACT_3"/>
    <property type="match status" value="1"/>
</dbReference>
<dbReference type="Pfam" id="PF00158">
    <property type="entry name" value="Sigma54_activat"/>
    <property type="match status" value="1"/>
</dbReference>
<feature type="modified residue" description="4-aspartylphosphate" evidence="11">
    <location>
        <position position="54"/>
    </location>
</feature>
<evidence type="ECO:0000259" key="13">
    <source>
        <dbReference type="PROSITE" id="PS50110"/>
    </source>
</evidence>
<feature type="domain" description="Sigma-54 factor interaction" evidence="12">
    <location>
        <begin position="144"/>
        <end position="373"/>
    </location>
</feature>
<dbReference type="PROSITE" id="PS50045">
    <property type="entry name" value="SIGMA54_INTERACT_4"/>
    <property type="match status" value="1"/>
</dbReference>
<dbReference type="Gene3D" id="3.40.50.300">
    <property type="entry name" value="P-loop containing nucleotide triphosphate hydrolases"/>
    <property type="match status" value="1"/>
</dbReference>
<dbReference type="InterPro" id="IPR025943">
    <property type="entry name" value="Sigma_54_int_dom_ATP-bd_2"/>
</dbReference>
<name>A0A0B6WTD3_9BACT</name>
<dbReference type="OrthoDB" id="9803970at2"/>
<reference evidence="14 15" key="2">
    <citation type="submission" date="2015-01" db="EMBL/GenBank/DDBJ databases">
        <title>Complete genome sequence of Pyrinomonas methylaliphatogenes type strain K22T.</title>
        <authorList>
            <person name="Lee K.C.Y."/>
            <person name="Power J.F."/>
            <person name="Dunfield P.F."/>
            <person name="Morgan X.C."/>
            <person name="Huttenhower C."/>
            <person name="Stott M.B."/>
        </authorList>
    </citation>
    <scope>NUCLEOTIDE SEQUENCE [LARGE SCALE GENOMIC DNA]</scope>
    <source>
        <strain evidence="14 15">K22</strain>
    </source>
</reference>
<dbReference type="InterPro" id="IPR009057">
    <property type="entry name" value="Homeodomain-like_sf"/>
</dbReference>
<evidence type="ECO:0000313" key="15">
    <source>
        <dbReference type="Proteomes" id="UP000031518"/>
    </source>
</evidence>
<dbReference type="PROSITE" id="PS50110">
    <property type="entry name" value="RESPONSE_REGULATORY"/>
    <property type="match status" value="1"/>
</dbReference>
<dbReference type="PRINTS" id="PR01590">
    <property type="entry name" value="HTHFIS"/>
</dbReference>
<proteinExistence type="predicted"/>
<dbReference type="PROSITE" id="PS00676">
    <property type="entry name" value="SIGMA54_INTERACT_2"/>
    <property type="match status" value="1"/>
</dbReference>
<keyword evidence="5" id="KW-0067">ATP-binding</keyword>